<dbReference type="GO" id="GO:0005730">
    <property type="term" value="C:nucleolus"/>
    <property type="evidence" value="ECO:0007669"/>
    <property type="project" value="TreeGrafter"/>
</dbReference>
<dbReference type="Proteomes" id="UP000095283">
    <property type="component" value="Unplaced"/>
</dbReference>
<sequence length="131" mass="15280">MPRSKREKDVSLTKVKKKTRAAKETLVDEVRHSVDAYDNIFVFTIDNMRSKRFISVRQHFKSNSRFFFGKNNVMMVALGRQLTDEYAANLHKISQQLKGQCGLMFTNLSMDEIIKYVLSFNYSLSSICLHF</sequence>
<dbReference type="Pfam" id="PF00466">
    <property type="entry name" value="Ribosomal_L10"/>
    <property type="match status" value="1"/>
</dbReference>
<dbReference type="SUPFAM" id="SSF160369">
    <property type="entry name" value="Ribosomal protein L10-like"/>
    <property type="match status" value="1"/>
</dbReference>
<evidence type="ECO:0000313" key="2">
    <source>
        <dbReference type="Proteomes" id="UP000095283"/>
    </source>
</evidence>
<name>A0A1I7X3S8_HETBA</name>
<organism evidence="2 3">
    <name type="scientific">Heterorhabditis bacteriophora</name>
    <name type="common">Entomopathogenic nematode worm</name>
    <dbReference type="NCBI Taxonomy" id="37862"/>
    <lineage>
        <taxon>Eukaryota</taxon>
        <taxon>Metazoa</taxon>
        <taxon>Ecdysozoa</taxon>
        <taxon>Nematoda</taxon>
        <taxon>Chromadorea</taxon>
        <taxon>Rhabditida</taxon>
        <taxon>Rhabditina</taxon>
        <taxon>Rhabditomorpha</taxon>
        <taxon>Strongyloidea</taxon>
        <taxon>Heterorhabditidae</taxon>
        <taxon>Heterorhabditis</taxon>
    </lineage>
</organism>
<proteinExistence type="inferred from homology"/>
<dbReference type="Gene3D" id="3.30.70.1730">
    <property type="match status" value="1"/>
</dbReference>
<dbReference type="GO" id="GO:0003723">
    <property type="term" value="F:RNA binding"/>
    <property type="evidence" value="ECO:0007669"/>
    <property type="project" value="TreeGrafter"/>
</dbReference>
<dbReference type="FunFam" id="3.30.70.1730:FF:000005">
    <property type="entry name" value="Ribosome assembly factor mrt4"/>
    <property type="match status" value="1"/>
</dbReference>
<dbReference type="GO" id="GO:0030687">
    <property type="term" value="C:preribosome, large subunit precursor"/>
    <property type="evidence" value="ECO:0007669"/>
    <property type="project" value="TreeGrafter"/>
</dbReference>
<dbReference type="GO" id="GO:0042273">
    <property type="term" value="P:ribosomal large subunit biogenesis"/>
    <property type="evidence" value="ECO:0007669"/>
    <property type="project" value="TreeGrafter"/>
</dbReference>
<dbReference type="PANTHER" id="PTHR45841">
    <property type="entry name" value="MRNA TURNOVER PROTEIN 4 MRTO4"/>
    <property type="match status" value="1"/>
</dbReference>
<reference evidence="3" key="1">
    <citation type="submission" date="2016-11" db="UniProtKB">
        <authorList>
            <consortium name="WormBaseParasite"/>
        </authorList>
    </citation>
    <scope>IDENTIFICATION</scope>
</reference>
<dbReference type="GO" id="GO:0006364">
    <property type="term" value="P:rRNA processing"/>
    <property type="evidence" value="ECO:0007669"/>
    <property type="project" value="TreeGrafter"/>
</dbReference>
<dbReference type="GO" id="GO:0000956">
    <property type="term" value="P:nuclear-transcribed mRNA catabolic process"/>
    <property type="evidence" value="ECO:0007669"/>
    <property type="project" value="TreeGrafter"/>
</dbReference>
<dbReference type="WBParaSite" id="Hba_12167">
    <property type="protein sequence ID" value="Hba_12167"/>
    <property type="gene ID" value="Hba_12167"/>
</dbReference>
<dbReference type="InterPro" id="IPR051742">
    <property type="entry name" value="Ribosome_Assembly_uL10"/>
</dbReference>
<protein>
    <submittedName>
        <fullName evidence="3">Ribosome assembly factor mrt4</fullName>
    </submittedName>
</protein>
<accession>A0A1I7X3S8</accession>
<evidence type="ECO:0000313" key="3">
    <source>
        <dbReference type="WBParaSite" id="Hba_12167"/>
    </source>
</evidence>
<dbReference type="PANTHER" id="PTHR45841:SF1">
    <property type="entry name" value="MRNA TURNOVER PROTEIN 4 HOMOLOG"/>
    <property type="match status" value="1"/>
</dbReference>
<evidence type="ECO:0000256" key="1">
    <source>
        <dbReference type="ARBA" id="ARBA00008889"/>
    </source>
</evidence>
<keyword evidence="2" id="KW-1185">Reference proteome</keyword>
<comment type="similarity">
    <text evidence="1">Belongs to the universal ribosomal protein uL10 family.</text>
</comment>
<dbReference type="AlphaFoldDB" id="A0A1I7X3S8"/>
<dbReference type="InterPro" id="IPR043141">
    <property type="entry name" value="Ribosomal_uL10-like_sf"/>
</dbReference>
<dbReference type="InterPro" id="IPR001790">
    <property type="entry name" value="Ribosomal_uL10"/>
</dbReference>